<gene>
    <name evidence="11" type="primary">OR44</name>
</gene>
<dbReference type="Pfam" id="PF02949">
    <property type="entry name" value="7tm_6"/>
    <property type="match status" value="1"/>
</dbReference>
<keyword evidence="3 10" id="KW-0716">Sensory transduction</keyword>
<dbReference type="GO" id="GO:0007165">
    <property type="term" value="P:signal transduction"/>
    <property type="evidence" value="ECO:0007669"/>
    <property type="project" value="UniProtKB-KW"/>
</dbReference>
<evidence type="ECO:0000256" key="3">
    <source>
        <dbReference type="ARBA" id="ARBA00022606"/>
    </source>
</evidence>
<evidence type="ECO:0000256" key="1">
    <source>
        <dbReference type="ARBA" id="ARBA00004651"/>
    </source>
</evidence>
<dbReference type="PANTHER" id="PTHR21137">
    <property type="entry name" value="ODORANT RECEPTOR"/>
    <property type="match status" value="1"/>
</dbReference>
<evidence type="ECO:0000256" key="8">
    <source>
        <dbReference type="ARBA" id="ARBA00023170"/>
    </source>
</evidence>
<evidence type="ECO:0000256" key="9">
    <source>
        <dbReference type="ARBA" id="ARBA00023224"/>
    </source>
</evidence>
<comment type="similarity">
    <text evidence="10">Belongs to the insect chemoreceptor superfamily. Heteromeric odorant receptor channel (TC 1.A.69) family.</text>
</comment>
<name>A0A0H4KBN1_9HYME</name>
<keyword evidence="4 10" id="KW-0812">Transmembrane</keyword>
<keyword evidence="9 10" id="KW-0807">Transducer</keyword>
<dbReference type="GO" id="GO:0005549">
    <property type="term" value="F:odorant binding"/>
    <property type="evidence" value="ECO:0007669"/>
    <property type="project" value="InterPro"/>
</dbReference>
<protein>
    <recommendedName>
        <fullName evidence="10">Odorant receptor</fullName>
    </recommendedName>
</protein>
<sequence length="395" mass="45863">MENDQKELDEGVKAFYWAERMSRCIGLWPVTPNYYLFNICLLYFSVLMVLELIDLYNSVYDIDKLIDNFTENLASTHMYARILMLRVHNYRIGEMITQAMKDYRISAFKNSYEIKVFMEFVNKGKFLIKGLFIFIMSTEISWFLKPLTTPSSSDNSIVNANKTFPQFILPYNVYIFYEVNSIKRYVLTYLSFMPMVYVSGIGHSAVDCILVLLVFYISGKLSVLTMRIDALKNNQYDCRKELKEIIAEHSRLLKMGDEVKDVYSTGLLVYLVNGNLLICIIGYQILINYMTGPNSDLLQYFVYIGATYFMIANFCIISEHLTAESNKVCEAYWNCEWYNMPQDCVKDIIYCIVRSQRPLALQAGKFSTFSIVTLTDVTKTALSYLSVLRNFLIAE</sequence>
<evidence type="ECO:0000256" key="4">
    <source>
        <dbReference type="ARBA" id="ARBA00022692"/>
    </source>
</evidence>
<reference evidence="11" key="2">
    <citation type="journal article" date="2015" name="Int. J. Biol. Sci.">
        <title>Identification and Expression Analysis of Putative Chemosensory Receptor Genes in Microplitis mediator by Antennal Transcriptome Screening.</title>
        <authorList>
            <person name="Wang S.N."/>
            <person name="Peng Y."/>
            <person name="Lu Z.Y."/>
            <person name="Dhiloo K.H."/>
            <person name="Gu S.H."/>
            <person name="Li R.J."/>
            <person name="Zhou J.J."/>
            <person name="Zhang Y.J."/>
            <person name="Guo Y.Y."/>
        </authorList>
    </citation>
    <scope>NUCLEOTIDE SEQUENCE</scope>
</reference>
<reference evidence="11" key="1">
    <citation type="submission" date="2014-10" db="EMBL/GenBank/DDBJ databases">
        <authorList>
            <person name="Wang S."/>
            <person name="Zhang Y."/>
        </authorList>
    </citation>
    <scope>NUCLEOTIDE SEQUENCE</scope>
</reference>
<evidence type="ECO:0000256" key="5">
    <source>
        <dbReference type="ARBA" id="ARBA00022725"/>
    </source>
</evidence>
<evidence type="ECO:0000256" key="2">
    <source>
        <dbReference type="ARBA" id="ARBA00022475"/>
    </source>
</evidence>
<keyword evidence="2" id="KW-1003">Cell membrane</keyword>
<comment type="subcellular location">
    <subcellularLocation>
        <location evidence="1 10">Cell membrane</location>
        <topology evidence="1 10">Multi-pass membrane protein</topology>
    </subcellularLocation>
</comment>
<accession>A0A0H4KBN1</accession>
<feature type="transmembrane region" description="Helical" evidence="10">
    <location>
        <begin position="195"/>
        <end position="217"/>
    </location>
</feature>
<comment type="caution">
    <text evidence="10">Lacks conserved residue(s) required for the propagation of feature annotation.</text>
</comment>
<feature type="transmembrane region" description="Helical" evidence="10">
    <location>
        <begin position="126"/>
        <end position="144"/>
    </location>
</feature>
<organism evidence="11">
    <name type="scientific">Microplitis mediator</name>
    <dbReference type="NCBI Taxonomy" id="375433"/>
    <lineage>
        <taxon>Eukaryota</taxon>
        <taxon>Metazoa</taxon>
        <taxon>Ecdysozoa</taxon>
        <taxon>Arthropoda</taxon>
        <taxon>Hexapoda</taxon>
        <taxon>Insecta</taxon>
        <taxon>Pterygota</taxon>
        <taxon>Neoptera</taxon>
        <taxon>Endopterygota</taxon>
        <taxon>Hymenoptera</taxon>
        <taxon>Apocrita</taxon>
        <taxon>Ichneumonoidea</taxon>
        <taxon>Braconidae</taxon>
        <taxon>Microgastrinae</taxon>
        <taxon>Microplitis</taxon>
    </lineage>
</organism>
<feature type="transmembrane region" description="Helical" evidence="10">
    <location>
        <begin position="35"/>
        <end position="56"/>
    </location>
</feature>
<evidence type="ECO:0000256" key="7">
    <source>
        <dbReference type="ARBA" id="ARBA00023136"/>
    </source>
</evidence>
<keyword evidence="6 10" id="KW-1133">Transmembrane helix</keyword>
<feature type="transmembrane region" description="Helical" evidence="10">
    <location>
        <begin position="297"/>
        <end position="317"/>
    </location>
</feature>
<proteinExistence type="evidence at transcript level"/>
<dbReference type="AlphaFoldDB" id="A0A0H4KBN1"/>
<keyword evidence="5 10" id="KW-0552">Olfaction</keyword>
<evidence type="ECO:0000256" key="6">
    <source>
        <dbReference type="ARBA" id="ARBA00022989"/>
    </source>
</evidence>
<dbReference type="PANTHER" id="PTHR21137:SF35">
    <property type="entry name" value="ODORANT RECEPTOR 19A-RELATED"/>
    <property type="match status" value="1"/>
</dbReference>
<evidence type="ECO:0000313" key="11">
    <source>
        <dbReference type="EMBL" id="AKO90008.1"/>
    </source>
</evidence>
<dbReference type="GO" id="GO:0005886">
    <property type="term" value="C:plasma membrane"/>
    <property type="evidence" value="ECO:0007669"/>
    <property type="project" value="UniProtKB-SubCell"/>
</dbReference>
<dbReference type="EMBL" id="KM979260">
    <property type="protein sequence ID" value="AKO90008.1"/>
    <property type="molecule type" value="mRNA"/>
</dbReference>
<evidence type="ECO:0000256" key="10">
    <source>
        <dbReference type="RuleBase" id="RU351113"/>
    </source>
</evidence>
<keyword evidence="7 10" id="KW-0472">Membrane</keyword>
<dbReference type="InterPro" id="IPR004117">
    <property type="entry name" value="7tm6_olfct_rcpt"/>
</dbReference>
<dbReference type="GO" id="GO:0004984">
    <property type="term" value="F:olfactory receptor activity"/>
    <property type="evidence" value="ECO:0007669"/>
    <property type="project" value="InterPro"/>
</dbReference>
<keyword evidence="8 10" id="KW-0675">Receptor</keyword>
<feature type="transmembrane region" description="Helical" evidence="10">
    <location>
        <begin position="262"/>
        <end position="285"/>
    </location>
</feature>